<dbReference type="Proteomes" id="UP000070168">
    <property type="component" value="Unassembled WGS sequence"/>
</dbReference>
<gene>
    <name evidence="2" type="ORF">PGRI_000240</name>
</gene>
<evidence type="ECO:0000256" key="1">
    <source>
        <dbReference type="SAM" id="MobiDB-lite"/>
    </source>
</evidence>
<evidence type="ECO:0000313" key="2">
    <source>
        <dbReference type="EMBL" id="KXG52974.1"/>
    </source>
</evidence>
<organism evidence="2 3">
    <name type="scientific">Penicillium patulum</name>
    <name type="common">Penicillium griseofulvum</name>
    <dbReference type="NCBI Taxonomy" id="5078"/>
    <lineage>
        <taxon>Eukaryota</taxon>
        <taxon>Fungi</taxon>
        <taxon>Dikarya</taxon>
        <taxon>Ascomycota</taxon>
        <taxon>Pezizomycotina</taxon>
        <taxon>Eurotiomycetes</taxon>
        <taxon>Eurotiomycetidae</taxon>
        <taxon>Eurotiales</taxon>
        <taxon>Aspergillaceae</taxon>
        <taxon>Penicillium</taxon>
    </lineage>
</organism>
<dbReference type="OrthoDB" id="5377039at2759"/>
<protein>
    <submittedName>
        <fullName evidence="2">Uncharacterized protein</fullName>
    </submittedName>
</protein>
<dbReference type="GeneID" id="63703037"/>
<accession>A0A135LVH5</accession>
<reference evidence="2 3" key="1">
    <citation type="journal article" date="2016" name="BMC Genomics">
        <title>Genome sequencing and secondary metabolism of the postharvest pathogen Penicillium griseofulvum.</title>
        <authorList>
            <person name="Banani H."/>
            <person name="Marcet-Houben M."/>
            <person name="Ballester A.R."/>
            <person name="Abbruscato P."/>
            <person name="Gonzalez-Candelas L."/>
            <person name="Gabaldon T."/>
            <person name="Spadaro D."/>
        </authorList>
    </citation>
    <scope>NUCLEOTIDE SEQUENCE [LARGE SCALE GENOMIC DNA]</scope>
    <source>
        <strain evidence="2 3">PG3</strain>
    </source>
</reference>
<feature type="compositionally biased region" description="Polar residues" evidence="1">
    <location>
        <begin position="30"/>
        <end position="45"/>
    </location>
</feature>
<dbReference type="RefSeq" id="XP_040651509.1">
    <property type="nucleotide sequence ID" value="XM_040787737.1"/>
</dbReference>
<keyword evidence="3" id="KW-1185">Reference proteome</keyword>
<dbReference type="EMBL" id="LHQR01000014">
    <property type="protein sequence ID" value="KXG52974.1"/>
    <property type="molecule type" value="Genomic_DNA"/>
</dbReference>
<evidence type="ECO:0000313" key="3">
    <source>
        <dbReference type="Proteomes" id="UP000070168"/>
    </source>
</evidence>
<sequence>MAIDPKDPDGDSTMTSSVDSIGPDDGTRTGARTPTGINQASSTGAEASELSPPGSQTKQEANASVGDIGTALEHNGGQPAEKTFESNIATWKSKHAQEEYQRAMENLIDKDFKLDEFGDPFDERDLAEKLL</sequence>
<dbReference type="AlphaFoldDB" id="A0A135LVH5"/>
<feature type="compositionally biased region" description="Polar residues" evidence="1">
    <location>
        <begin position="53"/>
        <end position="62"/>
    </location>
</feature>
<comment type="caution">
    <text evidence="2">The sequence shown here is derived from an EMBL/GenBank/DDBJ whole genome shotgun (WGS) entry which is preliminary data.</text>
</comment>
<dbReference type="OMA" id="DFDSEML"/>
<name>A0A135LVH5_PENPA</name>
<proteinExistence type="predicted"/>
<feature type="region of interest" description="Disordered" evidence="1">
    <location>
        <begin position="1"/>
        <end position="80"/>
    </location>
</feature>